<keyword evidence="8 22" id="KW-0482">Metalloprotease</keyword>
<evidence type="ECO:0000256" key="22">
    <source>
        <dbReference type="RuleBase" id="RU361144"/>
    </source>
</evidence>
<protein>
    <recommendedName>
        <fullName evidence="12 22">Angiotensin-converting enzyme</fullName>
        <ecNumber evidence="22">3.4.-.-</ecNumber>
    </recommendedName>
</protein>
<dbReference type="PANTHER" id="PTHR10514:SF27">
    <property type="entry name" value="ANGIOTENSIN-CONVERTING ENZYME"/>
    <property type="match status" value="1"/>
</dbReference>
<keyword evidence="4 17" id="KW-0479">Metal-binding</keyword>
<keyword evidence="10 14" id="KW-0325">Glycoprotein</keyword>
<dbReference type="CDD" id="cd06461">
    <property type="entry name" value="M2_ACE"/>
    <property type="match status" value="1"/>
</dbReference>
<comment type="similarity">
    <text evidence="1 21 22">Belongs to the peptidase M2 family.</text>
</comment>
<keyword evidence="24" id="KW-0812">Transmembrane</keyword>
<evidence type="ECO:0000256" key="2">
    <source>
        <dbReference type="ARBA" id="ARBA00022645"/>
    </source>
</evidence>
<reference evidence="26" key="3">
    <citation type="submission" date="2015-06" db="UniProtKB">
        <authorList>
            <consortium name="EnsemblMetazoa"/>
        </authorList>
    </citation>
    <scope>IDENTIFICATION</scope>
</reference>
<evidence type="ECO:0000256" key="12">
    <source>
        <dbReference type="ARBA" id="ARBA00039858"/>
    </source>
</evidence>
<keyword evidence="5" id="KW-0732">Signal</keyword>
<keyword evidence="9 18" id="KW-1015">Disulfide bond</keyword>
<keyword evidence="6 22" id="KW-0378">Hydrolase</keyword>
<gene>
    <name evidence="25" type="ORF">CAPTEDRAFT_161725</name>
</gene>
<evidence type="ECO:0000256" key="16">
    <source>
        <dbReference type="PIRSR" id="PIRSR601548-2"/>
    </source>
</evidence>
<evidence type="ECO:0000256" key="4">
    <source>
        <dbReference type="ARBA" id="ARBA00022723"/>
    </source>
</evidence>
<comment type="catalytic activity">
    <reaction evidence="11">
        <text>Release of a C-terminal dipeptide, oligopeptide-|-Xaa-Yaa, when Xaa is not Pro, and Yaa is neither Asp nor Glu. Thus, conversion of angiotensin I to angiotensin II, with increase in vasoconstrictor activity, but no action on angiotensin II.</text>
        <dbReference type="EC" id="3.4.15.1"/>
    </reaction>
</comment>
<feature type="binding site" evidence="20">
    <location>
        <position position="453"/>
    </location>
    <ligand>
        <name>Zn(2+)</name>
        <dbReference type="ChEBI" id="CHEBI:29105"/>
        <label>2</label>
        <note>catalytic</note>
    </ligand>
</feature>
<evidence type="ECO:0000256" key="21">
    <source>
        <dbReference type="PROSITE-ProRule" id="PRU01355"/>
    </source>
</evidence>
<evidence type="ECO:0000256" key="20">
    <source>
        <dbReference type="PIRSR" id="PIRSR601548-8"/>
    </source>
</evidence>
<dbReference type="GO" id="GO:0004180">
    <property type="term" value="F:carboxypeptidase activity"/>
    <property type="evidence" value="ECO:0007669"/>
    <property type="project" value="UniProtKB-KW"/>
</dbReference>
<dbReference type="Proteomes" id="UP000014760">
    <property type="component" value="Unassembled WGS sequence"/>
</dbReference>
<dbReference type="FunFam" id="1.10.1370.30:FF:000004">
    <property type="entry name" value="Angiotensin-converting enzyme"/>
    <property type="match status" value="1"/>
</dbReference>
<keyword evidence="24" id="KW-0472">Membrane</keyword>
<dbReference type="OrthoDB" id="10029630at2759"/>
<sequence>MSAKDPFGDGLNPDQSLYPLDEPLNDDVHPDGDQLFESLPSDRWPDADTISDDLRRKPRCCWKSRPCCRRAIAVFLLLLLLVVLVVMLAVLLTSSNKSSIERRASEWMKETNDQLQSWNAKTALAGWNYYTNITDESAKELAKVESQLSEWKGQRQIAAKEFLKNSDDSWDQDLRRQLSGFQNTQSPVPKEPATQERISELTLNLEKTYSGAKVRKDGKVFKLDPELKSLMKTSRDWDELLWAWQAWHDVTGINMRDNYTLLVDEMNVAARDNGFADIGVPWRLANFEEDEELIKIVDELYEQTKPLYKQLHAFVRHRLMQAYPGRGIEEEGSIPAHILGNMWGHSWSDILDLLTPYPDSPSYDVSDTMRYQGYTPRRIFELADEFFVSIGMDAMTSSFWENTMMVRPENDTIVACHASAHDMYQKSCQDFRIKMCTEVGMQNLHTVHHEMGHVQYFMQYCHLPSVFKNSPNSAFHEAIGDVIALSVSTPAHLQAVNLLNETTLADAEQIRRSDINFLMKSALDKISFLPYAYTLDKWRWDVFSGEILPQEMNSKWWEYRLRYQGLKPPIQRNESNFDPGAKYHVPANVPYIRYFLSYIAQFQFHESLCEATGHAGPLHKCDIYRSKAAGDRLKSMLKLGSSKPWPEAMETMTGQRKFSADAIKNYFDPLVKWLEEFNANRTVGWSL</sequence>
<evidence type="ECO:0000256" key="14">
    <source>
        <dbReference type="PIRSR" id="PIRSR601548-10"/>
    </source>
</evidence>
<feature type="disulfide bond" evidence="18">
    <location>
        <begin position="416"/>
        <end position="436"/>
    </location>
</feature>
<evidence type="ECO:0000256" key="17">
    <source>
        <dbReference type="PIRSR" id="PIRSR601548-3"/>
    </source>
</evidence>
<dbReference type="GO" id="GO:0008241">
    <property type="term" value="F:peptidyl-dipeptidase activity"/>
    <property type="evidence" value="ECO:0007669"/>
    <property type="project" value="UniProtKB-EC"/>
</dbReference>
<evidence type="ECO:0000313" key="26">
    <source>
        <dbReference type="EnsemblMetazoa" id="CapteP161725"/>
    </source>
</evidence>
<evidence type="ECO:0000256" key="3">
    <source>
        <dbReference type="ARBA" id="ARBA00022670"/>
    </source>
</evidence>
<evidence type="ECO:0000256" key="6">
    <source>
        <dbReference type="ARBA" id="ARBA00022801"/>
    </source>
</evidence>
<accession>R7VEF0</accession>
<reference evidence="27" key="1">
    <citation type="submission" date="2012-12" db="EMBL/GenBank/DDBJ databases">
        <authorList>
            <person name="Hellsten U."/>
            <person name="Grimwood J."/>
            <person name="Chapman J.A."/>
            <person name="Shapiro H."/>
            <person name="Aerts A."/>
            <person name="Otillar R.P."/>
            <person name="Terry A.Y."/>
            <person name="Boore J.L."/>
            <person name="Simakov O."/>
            <person name="Marletaz F."/>
            <person name="Cho S.-J."/>
            <person name="Edsinger-Gonzales E."/>
            <person name="Havlak P."/>
            <person name="Kuo D.-H."/>
            <person name="Larsson T."/>
            <person name="Lv J."/>
            <person name="Arendt D."/>
            <person name="Savage R."/>
            <person name="Osoegawa K."/>
            <person name="de Jong P."/>
            <person name="Lindberg D.R."/>
            <person name="Seaver E.C."/>
            <person name="Weisblat D.A."/>
            <person name="Putnam N.H."/>
            <person name="Grigoriev I.V."/>
            <person name="Rokhsar D.S."/>
        </authorList>
    </citation>
    <scope>NUCLEOTIDE SEQUENCE</scope>
    <source>
        <strain evidence="27">I ESC-2004</strain>
    </source>
</reference>
<feature type="glycosylation site" description="N-linked (GlcNAc...) asparagine" evidence="14">
    <location>
        <position position="132"/>
    </location>
</feature>
<evidence type="ECO:0000256" key="10">
    <source>
        <dbReference type="ARBA" id="ARBA00023180"/>
    </source>
</evidence>
<keyword evidence="7 17" id="KW-0862">Zinc</keyword>
<proteinExistence type="inferred from homology"/>
<keyword evidence="3 22" id="KW-0645">Protease</keyword>
<evidence type="ECO:0000256" key="7">
    <source>
        <dbReference type="ARBA" id="ARBA00022833"/>
    </source>
</evidence>
<reference evidence="25 27" key="2">
    <citation type="journal article" date="2013" name="Nature">
        <title>Insights into bilaterian evolution from three spiralian genomes.</title>
        <authorList>
            <person name="Simakov O."/>
            <person name="Marletaz F."/>
            <person name="Cho S.J."/>
            <person name="Edsinger-Gonzales E."/>
            <person name="Havlak P."/>
            <person name="Hellsten U."/>
            <person name="Kuo D.H."/>
            <person name="Larsson T."/>
            <person name="Lv J."/>
            <person name="Arendt D."/>
            <person name="Savage R."/>
            <person name="Osoegawa K."/>
            <person name="de Jong P."/>
            <person name="Grimwood J."/>
            <person name="Chapman J.A."/>
            <person name="Shapiro H."/>
            <person name="Aerts A."/>
            <person name="Otillar R.P."/>
            <person name="Terry A.Y."/>
            <person name="Boore J.L."/>
            <person name="Grigoriev I.V."/>
            <person name="Lindberg D.R."/>
            <person name="Seaver E.C."/>
            <person name="Weisblat D.A."/>
            <person name="Putnam N.H."/>
            <person name="Rokhsar D.S."/>
        </authorList>
    </citation>
    <scope>NUCLEOTIDE SEQUENCE</scope>
    <source>
        <strain evidence="25 27">I ESC-2004</strain>
    </source>
</reference>
<dbReference type="Pfam" id="PF01401">
    <property type="entry name" value="Peptidase_M2"/>
    <property type="match status" value="1"/>
</dbReference>
<feature type="binding site" evidence="17">
    <location>
        <position position="449"/>
    </location>
    <ligand>
        <name>Zn(2+)</name>
        <dbReference type="ChEBI" id="CHEBI:29105"/>
        <label>1</label>
        <note>catalytic</note>
    </ligand>
</feature>
<feature type="active site" description="Proton donor 1" evidence="13">
    <location>
        <position position="584"/>
    </location>
</feature>
<dbReference type="GO" id="GO:0008237">
    <property type="term" value="F:metallopeptidase activity"/>
    <property type="evidence" value="ECO:0007669"/>
    <property type="project" value="UniProtKB-KW"/>
</dbReference>
<feature type="active site" description="Proton acceptor 2" evidence="15">
    <location>
        <position position="450"/>
    </location>
</feature>
<dbReference type="EMBL" id="KB292627">
    <property type="protein sequence ID" value="ELU17193.1"/>
    <property type="molecule type" value="Genomic_DNA"/>
</dbReference>
<evidence type="ECO:0000256" key="5">
    <source>
        <dbReference type="ARBA" id="ARBA00022729"/>
    </source>
</evidence>
<evidence type="ECO:0000256" key="18">
    <source>
        <dbReference type="PIRSR" id="PIRSR601548-4"/>
    </source>
</evidence>
<dbReference type="EnsemblMetazoa" id="CapteT161725">
    <property type="protein sequence ID" value="CapteP161725"/>
    <property type="gene ID" value="CapteG161725"/>
</dbReference>
<dbReference type="GO" id="GO:0005886">
    <property type="term" value="C:plasma membrane"/>
    <property type="evidence" value="ECO:0007669"/>
    <property type="project" value="TreeGrafter"/>
</dbReference>
<dbReference type="STRING" id="283909.R7VEF0"/>
<dbReference type="PROSITE" id="PS52011">
    <property type="entry name" value="PEPTIDASE_M2"/>
    <property type="match status" value="1"/>
</dbReference>
<evidence type="ECO:0000256" key="1">
    <source>
        <dbReference type="ARBA" id="ARBA00008139"/>
    </source>
</evidence>
<dbReference type="GO" id="GO:0046872">
    <property type="term" value="F:metal ion binding"/>
    <property type="evidence" value="ECO:0007669"/>
    <property type="project" value="UniProtKB-KW"/>
</dbReference>
<dbReference type="PANTHER" id="PTHR10514">
    <property type="entry name" value="ANGIOTENSIN-CONVERTING ENZYME"/>
    <property type="match status" value="1"/>
</dbReference>
<feature type="active site" description="Proton acceptor 1" evidence="13">
    <location>
        <position position="450"/>
    </location>
</feature>
<feature type="transmembrane region" description="Helical" evidence="24">
    <location>
        <begin position="72"/>
        <end position="92"/>
    </location>
</feature>
<organism evidence="25">
    <name type="scientific">Capitella teleta</name>
    <name type="common">Polychaete worm</name>
    <dbReference type="NCBI Taxonomy" id="283909"/>
    <lineage>
        <taxon>Eukaryota</taxon>
        <taxon>Metazoa</taxon>
        <taxon>Spiralia</taxon>
        <taxon>Lophotrochozoa</taxon>
        <taxon>Annelida</taxon>
        <taxon>Polychaeta</taxon>
        <taxon>Sedentaria</taxon>
        <taxon>Scolecida</taxon>
        <taxon>Capitellidae</taxon>
        <taxon>Capitella</taxon>
    </lineage>
</organism>
<feature type="binding site" evidence="20">
    <location>
        <position position="477"/>
    </location>
    <ligand>
        <name>Zn(2+)</name>
        <dbReference type="ChEBI" id="CHEBI:29105"/>
        <label>2</label>
        <note>catalytic</note>
    </ligand>
</feature>
<dbReference type="HOGENOM" id="CLU_014364_3_3_1"/>
<evidence type="ECO:0000313" key="25">
    <source>
        <dbReference type="EMBL" id="ELU17193.1"/>
    </source>
</evidence>
<evidence type="ECO:0000256" key="9">
    <source>
        <dbReference type="ARBA" id="ARBA00023157"/>
    </source>
</evidence>
<dbReference type="Gene3D" id="1.10.1370.30">
    <property type="match status" value="1"/>
</dbReference>
<dbReference type="GO" id="GO:0006508">
    <property type="term" value="P:proteolysis"/>
    <property type="evidence" value="ECO:0007669"/>
    <property type="project" value="UniProtKB-KW"/>
</dbReference>
<evidence type="ECO:0000313" key="27">
    <source>
        <dbReference type="Proteomes" id="UP000014760"/>
    </source>
</evidence>
<keyword evidence="2 22" id="KW-0121">Carboxypeptidase</keyword>
<evidence type="ECO:0000256" key="13">
    <source>
        <dbReference type="PIRSR" id="PIRSR601548-1"/>
    </source>
</evidence>
<dbReference type="InterPro" id="IPR001548">
    <property type="entry name" value="Peptidase_M2"/>
</dbReference>
<comment type="cofactor">
    <cofactor evidence="22">
        <name>Zn(2+)</name>
        <dbReference type="ChEBI" id="CHEBI:29105"/>
    </cofactor>
    <text evidence="22">Binds 1 zinc ion per subunit.</text>
</comment>
<feature type="region of interest" description="Disordered" evidence="23">
    <location>
        <begin position="1"/>
        <end position="41"/>
    </location>
</feature>
<evidence type="ECO:0000256" key="24">
    <source>
        <dbReference type="SAM" id="Phobius"/>
    </source>
</evidence>
<keyword evidence="27" id="KW-1185">Reference proteome</keyword>
<evidence type="ECO:0000256" key="19">
    <source>
        <dbReference type="PIRSR" id="PIRSR601548-5"/>
    </source>
</evidence>
<feature type="disulfide bond" evidence="18">
    <location>
        <begin position="609"/>
        <end position="621"/>
    </location>
</feature>
<dbReference type="EMBL" id="AMQN01004102">
    <property type="status" value="NOT_ANNOTATED_CDS"/>
    <property type="molecule type" value="Genomic_DNA"/>
</dbReference>
<keyword evidence="24" id="KW-1133">Transmembrane helix</keyword>
<name>R7VEF0_CAPTE</name>
<comment type="caution">
    <text evidence="21">Lacks conserved residue(s) required for the propagation of feature annotation.</text>
</comment>
<dbReference type="EC" id="3.4.-.-" evidence="22"/>
<feature type="binding site" evidence="17">
    <location>
        <position position="453"/>
    </location>
    <ligand>
        <name>Zn(2+)</name>
        <dbReference type="ChEBI" id="CHEBI:29105"/>
        <label>1</label>
        <note>catalytic</note>
    </ligand>
</feature>
<evidence type="ECO:0000256" key="15">
    <source>
        <dbReference type="PIRSR" id="PIRSR601548-11"/>
    </source>
</evidence>
<dbReference type="PRINTS" id="PR00791">
    <property type="entry name" value="PEPDIPTASEA"/>
</dbReference>
<evidence type="ECO:0000256" key="11">
    <source>
        <dbReference type="ARBA" id="ARBA00036868"/>
    </source>
</evidence>
<dbReference type="OMA" id="VYYHNYM"/>
<feature type="binding site" evidence="17">
    <location>
        <position position="477"/>
    </location>
    <ligand>
        <name>Zn(2+)</name>
        <dbReference type="ChEBI" id="CHEBI:29105"/>
        <label>1</label>
        <note>catalytic</note>
    </ligand>
</feature>
<evidence type="ECO:0000256" key="8">
    <source>
        <dbReference type="ARBA" id="ARBA00023049"/>
    </source>
</evidence>
<feature type="binding site" evidence="20">
    <location>
        <position position="449"/>
    </location>
    <ligand>
        <name>Zn(2+)</name>
        <dbReference type="ChEBI" id="CHEBI:29105"/>
        <label>2</label>
        <note>catalytic</note>
    </ligand>
</feature>
<feature type="binding site" evidence="16">
    <location>
        <position position="593"/>
    </location>
    <ligand>
        <name>chloride</name>
        <dbReference type="ChEBI" id="CHEBI:17996"/>
        <label>1</label>
    </ligand>
</feature>
<feature type="glycosylation site" description="N-linked (GlcNAc...) asparagine" evidence="19">
    <location>
        <position position="96"/>
    </location>
</feature>
<dbReference type="AlphaFoldDB" id="R7VEF0"/>
<evidence type="ECO:0000256" key="23">
    <source>
        <dbReference type="SAM" id="MobiDB-lite"/>
    </source>
</evidence>
<dbReference type="SUPFAM" id="SSF55486">
    <property type="entry name" value="Metalloproteases ('zincins'), catalytic domain"/>
    <property type="match status" value="1"/>
</dbReference>
<feature type="active site" description="Proton donor 2" evidence="15">
    <location>
        <position position="584"/>
    </location>
</feature>